<dbReference type="InterPro" id="IPR000089">
    <property type="entry name" value="Biotin_lipoyl"/>
</dbReference>
<dbReference type="Pfam" id="PF00364">
    <property type="entry name" value="Biotin_lipoyl"/>
    <property type="match status" value="1"/>
</dbReference>
<dbReference type="AlphaFoldDB" id="A0A7W9W756"/>
<evidence type="ECO:0000256" key="2">
    <source>
        <dbReference type="ARBA" id="ARBA00007317"/>
    </source>
</evidence>
<feature type="domain" description="Lipoyl-binding" evidence="6">
    <location>
        <begin position="1"/>
        <end position="76"/>
    </location>
</feature>
<dbReference type="InterPro" id="IPR003016">
    <property type="entry name" value="2-oxoA_DH_lipoyl-BS"/>
</dbReference>
<evidence type="ECO:0000256" key="5">
    <source>
        <dbReference type="SAM" id="MobiDB-lite"/>
    </source>
</evidence>
<evidence type="ECO:0000256" key="3">
    <source>
        <dbReference type="ARBA" id="ARBA00022823"/>
    </source>
</evidence>
<dbReference type="InterPro" id="IPR004167">
    <property type="entry name" value="PSBD"/>
</dbReference>
<reference evidence="8 9" key="1">
    <citation type="submission" date="2020-08" db="EMBL/GenBank/DDBJ databases">
        <title>Genomic Encyclopedia of Type Strains, Phase IV (KMG-IV): sequencing the most valuable type-strain genomes for metagenomic binning, comparative biology and taxonomic classification.</title>
        <authorList>
            <person name="Goeker M."/>
        </authorList>
    </citation>
    <scope>NUCLEOTIDE SEQUENCE [LARGE SCALE GENOMIC DNA]</scope>
    <source>
        <strain evidence="8 9">DSM 23562</strain>
    </source>
</reference>
<dbReference type="Pfam" id="PF00198">
    <property type="entry name" value="2-oxoacid_dh"/>
    <property type="match status" value="1"/>
</dbReference>
<feature type="domain" description="Peripheral subunit-binding (PSBD)" evidence="7">
    <location>
        <begin position="183"/>
        <end position="217"/>
    </location>
</feature>
<dbReference type="InterPro" id="IPR001078">
    <property type="entry name" value="2-oxoacid_DH_actylTfrase"/>
</dbReference>
<dbReference type="Pfam" id="PF02817">
    <property type="entry name" value="E3_binding"/>
    <property type="match status" value="1"/>
</dbReference>
<feature type="compositionally biased region" description="Gly residues" evidence="5">
    <location>
        <begin position="117"/>
        <end position="130"/>
    </location>
</feature>
<evidence type="ECO:0000256" key="4">
    <source>
        <dbReference type="RuleBase" id="RU003423"/>
    </source>
</evidence>
<dbReference type="PROSITE" id="PS51826">
    <property type="entry name" value="PSBD"/>
    <property type="match status" value="1"/>
</dbReference>
<dbReference type="Gene3D" id="3.30.559.10">
    <property type="entry name" value="Chloramphenicol acetyltransferase-like domain"/>
    <property type="match status" value="1"/>
</dbReference>
<proteinExistence type="inferred from homology"/>
<feature type="region of interest" description="Disordered" evidence="5">
    <location>
        <begin position="79"/>
        <end position="131"/>
    </location>
</feature>
<dbReference type="PANTHER" id="PTHR23151:SF90">
    <property type="entry name" value="DIHYDROLIPOYLLYSINE-RESIDUE ACETYLTRANSFERASE COMPONENT OF PYRUVATE DEHYDROGENASE COMPLEX, MITOCHONDRIAL-RELATED"/>
    <property type="match status" value="1"/>
</dbReference>
<evidence type="ECO:0000313" key="9">
    <source>
        <dbReference type="Proteomes" id="UP000520814"/>
    </source>
</evidence>
<dbReference type="Gene3D" id="2.40.50.100">
    <property type="match status" value="1"/>
</dbReference>
<evidence type="ECO:0000259" key="6">
    <source>
        <dbReference type="PROSITE" id="PS50968"/>
    </source>
</evidence>
<dbReference type="SUPFAM" id="SSF51230">
    <property type="entry name" value="Single hybrid motif"/>
    <property type="match status" value="1"/>
</dbReference>
<dbReference type="EMBL" id="JACHGW010000002">
    <property type="protein sequence ID" value="MBB6050881.1"/>
    <property type="molecule type" value="Genomic_DNA"/>
</dbReference>
<gene>
    <name evidence="8" type="ORF">HNQ39_002672</name>
</gene>
<dbReference type="SUPFAM" id="SSF52777">
    <property type="entry name" value="CoA-dependent acyltransferases"/>
    <property type="match status" value="1"/>
</dbReference>
<dbReference type="PROSITE" id="PS50968">
    <property type="entry name" value="BIOTINYL_LIPOYL"/>
    <property type="match status" value="1"/>
</dbReference>
<comment type="cofactor">
    <cofactor evidence="1 4">
        <name>(R)-lipoate</name>
        <dbReference type="ChEBI" id="CHEBI:83088"/>
    </cofactor>
</comment>
<evidence type="ECO:0000313" key="8">
    <source>
        <dbReference type="EMBL" id="MBB6050881.1"/>
    </source>
</evidence>
<dbReference type="Proteomes" id="UP000520814">
    <property type="component" value="Unassembled WGS sequence"/>
</dbReference>
<dbReference type="InterPro" id="IPR036625">
    <property type="entry name" value="E3-bd_dom_sf"/>
</dbReference>
<keyword evidence="3 4" id="KW-0450">Lipoyl</keyword>
<dbReference type="GO" id="GO:0045254">
    <property type="term" value="C:pyruvate dehydrogenase complex"/>
    <property type="evidence" value="ECO:0007669"/>
    <property type="project" value="InterPro"/>
</dbReference>
<evidence type="ECO:0000259" key="7">
    <source>
        <dbReference type="PROSITE" id="PS51826"/>
    </source>
</evidence>
<keyword evidence="4 8" id="KW-0808">Transferase</keyword>
<keyword evidence="8" id="KW-0670">Pyruvate</keyword>
<keyword evidence="4 8" id="KW-0012">Acyltransferase</keyword>
<dbReference type="PANTHER" id="PTHR23151">
    <property type="entry name" value="DIHYDROLIPOAMIDE ACETYL/SUCCINYL-TRANSFERASE-RELATED"/>
    <property type="match status" value="1"/>
</dbReference>
<sequence>MAAIIMPKMGDAMEAGVIVQFLKKVGDTVVADDAVFEIETDKSNVEVPAGEAGVVHAILAAPGSEVKVGDPVVIIGQGAPPANVAPPPPAAETATGVPSGPGSAKGEAPAPAPLREAGGGGEPQRAGGGPIVVVTDPAKPYGDSFVGGLPEGLGGSASVLSDPIELEVAPPAPDNGGASERVKASPLARAIAAAKGVNLASISAAGTITAADVEAAAKGAPSAPTSGGAIADEVEVQSYNGMRKTIARRLTESKQQIPHFYVTVEVDMEALLSLREQVNAAGGAVKVSVNDCLLKAVSVALLAAPNVNSKFDDNKRLVSKNHHIGFGVALEDGLIVPVVRNVQALSLRQVAAASKPLIEKARAGKLQPADYTGGTFTISNLGAVAEVENFAAIVNPGEAAILAVSSTRTVAAVVNGQLVPRKRMKVTLSADHRVVDGADGAAFLGALKKAIENPLELLL</sequence>
<evidence type="ECO:0000256" key="1">
    <source>
        <dbReference type="ARBA" id="ARBA00001938"/>
    </source>
</evidence>
<dbReference type="Gene3D" id="4.10.320.10">
    <property type="entry name" value="E3-binding domain"/>
    <property type="match status" value="1"/>
</dbReference>
<dbReference type="InterPro" id="IPR023213">
    <property type="entry name" value="CAT-like_dom_sf"/>
</dbReference>
<protein>
    <recommendedName>
        <fullName evidence="4">Dihydrolipoamide acetyltransferase component of pyruvate dehydrogenase complex</fullName>
        <ecNumber evidence="4">2.3.1.-</ecNumber>
    </recommendedName>
</protein>
<dbReference type="PROSITE" id="PS00189">
    <property type="entry name" value="LIPOYL"/>
    <property type="match status" value="1"/>
</dbReference>
<dbReference type="CDD" id="cd06849">
    <property type="entry name" value="lipoyl_domain"/>
    <property type="match status" value="1"/>
</dbReference>
<comment type="caution">
    <text evidence="8">The sequence shown here is derived from an EMBL/GenBank/DDBJ whole genome shotgun (WGS) entry which is preliminary data.</text>
</comment>
<dbReference type="InterPro" id="IPR045257">
    <property type="entry name" value="E2/Pdx1"/>
</dbReference>
<keyword evidence="9" id="KW-1185">Reference proteome</keyword>
<dbReference type="GO" id="GO:0006086">
    <property type="term" value="P:pyruvate decarboxylation to acetyl-CoA"/>
    <property type="evidence" value="ECO:0007669"/>
    <property type="project" value="InterPro"/>
</dbReference>
<comment type="similarity">
    <text evidence="2 4">Belongs to the 2-oxoacid dehydrogenase family.</text>
</comment>
<name>A0A7W9W756_ARMRO</name>
<dbReference type="RefSeq" id="WP_184196633.1">
    <property type="nucleotide sequence ID" value="NZ_JACHGW010000002.1"/>
</dbReference>
<accession>A0A7W9W756</accession>
<dbReference type="EC" id="2.3.1.-" evidence="4"/>
<organism evidence="8 9">
    <name type="scientific">Armatimonas rosea</name>
    <dbReference type="NCBI Taxonomy" id="685828"/>
    <lineage>
        <taxon>Bacteria</taxon>
        <taxon>Bacillati</taxon>
        <taxon>Armatimonadota</taxon>
        <taxon>Armatimonadia</taxon>
        <taxon>Armatimonadales</taxon>
        <taxon>Armatimonadaceae</taxon>
        <taxon>Armatimonas</taxon>
    </lineage>
</organism>
<dbReference type="GO" id="GO:0016746">
    <property type="term" value="F:acyltransferase activity"/>
    <property type="evidence" value="ECO:0007669"/>
    <property type="project" value="UniProtKB-KW"/>
</dbReference>
<dbReference type="InterPro" id="IPR011053">
    <property type="entry name" value="Single_hybrid_motif"/>
</dbReference>